<dbReference type="EMBL" id="JBHSBN010000011">
    <property type="protein sequence ID" value="MFC4107773.1"/>
    <property type="molecule type" value="Genomic_DNA"/>
</dbReference>
<dbReference type="Pfam" id="PF25595">
    <property type="entry name" value="Phage_TTP_16"/>
    <property type="match status" value="1"/>
</dbReference>
<reference evidence="2" key="1">
    <citation type="journal article" date="2019" name="Int. J. Syst. Evol. Microbiol.">
        <title>The Global Catalogue of Microorganisms (GCM) 10K type strain sequencing project: providing services to taxonomists for standard genome sequencing and annotation.</title>
        <authorList>
            <consortium name="The Broad Institute Genomics Platform"/>
            <consortium name="The Broad Institute Genome Sequencing Center for Infectious Disease"/>
            <person name="Wu L."/>
            <person name="Ma J."/>
        </authorList>
    </citation>
    <scope>NUCLEOTIDE SEQUENCE [LARGE SCALE GENOMIC DNA]</scope>
    <source>
        <strain evidence="2">2902at01</strain>
    </source>
</reference>
<evidence type="ECO:0000313" key="1">
    <source>
        <dbReference type="EMBL" id="MFC4107773.1"/>
    </source>
</evidence>
<dbReference type="RefSeq" id="WP_377547128.1">
    <property type="nucleotide sequence ID" value="NZ_JBHSBN010000011.1"/>
</dbReference>
<sequence>MSVIIMDGRVAVAWCNAVANLAAPTVAEVNGGTRLEGLITPDGLDIKMGTGNVNSSNLGSKFTTNRAGRITPEVSITFHHDSPVDTAWTLFQYRTTGVLIVRRGIDKATAFASGQPVAVYPLEAGASDEVKPAPDSTWDFMVPFFVYLDPEPRATVA</sequence>
<dbReference type="Proteomes" id="UP001595868">
    <property type="component" value="Unassembled WGS sequence"/>
</dbReference>
<evidence type="ECO:0000313" key="2">
    <source>
        <dbReference type="Proteomes" id="UP001595868"/>
    </source>
</evidence>
<organism evidence="1 2">
    <name type="scientific">Micromonospora zhanjiangensis</name>
    <dbReference type="NCBI Taxonomy" id="1522057"/>
    <lineage>
        <taxon>Bacteria</taxon>
        <taxon>Bacillati</taxon>
        <taxon>Actinomycetota</taxon>
        <taxon>Actinomycetes</taxon>
        <taxon>Micromonosporales</taxon>
        <taxon>Micromonosporaceae</taxon>
        <taxon>Micromonospora</taxon>
    </lineage>
</organism>
<dbReference type="InterPro" id="IPR058009">
    <property type="entry name" value="TTP_Phage_16"/>
</dbReference>
<gene>
    <name evidence="1" type="ORF">ACFOX0_17805</name>
</gene>
<proteinExistence type="predicted"/>
<accession>A0ABV8KP55</accession>
<keyword evidence="2" id="KW-1185">Reference proteome</keyword>
<name>A0ABV8KP55_9ACTN</name>
<protein>
    <submittedName>
        <fullName evidence="1">Uncharacterized protein</fullName>
    </submittedName>
</protein>
<comment type="caution">
    <text evidence="1">The sequence shown here is derived from an EMBL/GenBank/DDBJ whole genome shotgun (WGS) entry which is preliminary data.</text>
</comment>